<reference evidence="1 2" key="1">
    <citation type="submission" date="2020-07" db="EMBL/GenBank/DDBJ databases">
        <title>Thermoactinomyces phylogeny.</title>
        <authorList>
            <person name="Dunlap C."/>
        </authorList>
    </citation>
    <scope>NUCLEOTIDE SEQUENCE [LARGE SCALE GENOMIC DNA]</scope>
    <source>
        <strain evidence="1 2">AMNI-1</strain>
    </source>
</reference>
<gene>
    <name evidence="1" type="ORF">H2C83_12165</name>
</gene>
<dbReference type="RefSeq" id="WP_181741207.1">
    <property type="nucleotide sequence ID" value="NZ_JACEOL010000038.1"/>
</dbReference>
<dbReference type="Proteomes" id="UP000538292">
    <property type="component" value="Unassembled WGS sequence"/>
</dbReference>
<keyword evidence="2" id="KW-1185">Reference proteome</keyword>
<comment type="caution">
    <text evidence="1">The sequence shown here is derived from an EMBL/GenBank/DDBJ whole genome shotgun (WGS) entry which is preliminary data.</text>
</comment>
<protein>
    <submittedName>
        <fullName evidence="1">Uncharacterized protein</fullName>
    </submittedName>
</protein>
<organism evidence="1 2">
    <name type="scientific">Thermoactinomyces mirandus</name>
    <dbReference type="NCBI Taxonomy" id="2756294"/>
    <lineage>
        <taxon>Bacteria</taxon>
        <taxon>Bacillati</taxon>
        <taxon>Bacillota</taxon>
        <taxon>Bacilli</taxon>
        <taxon>Bacillales</taxon>
        <taxon>Thermoactinomycetaceae</taxon>
        <taxon>Thermoactinomyces</taxon>
    </lineage>
</organism>
<dbReference type="EMBL" id="JACEOL010000038">
    <property type="protein sequence ID" value="MBA4603059.1"/>
    <property type="molecule type" value="Genomic_DNA"/>
</dbReference>
<evidence type="ECO:0000313" key="2">
    <source>
        <dbReference type="Proteomes" id="UP000538292"/>
    </source>
</evidence>
<dbReference type="AlphaFoldDB" id="A0A7W1XTM6"/>
<name>A0A7W1XTM6_9BACL</name>
<accession>A0A7W1XTM6</accession>
<evidence type="ECO:0000313" key="1">
    <source>
        <dbReference type="EMBL" id="MBA4603059.1"/>
    </source>
</evidence>
<sequence length="95" mass="10838">MEPHPSRLADRQICLFPVNRLNQQAADRKKGSVCYPGELCHWMRKIRHMPEQAKQMTEGESAIKFKGGTPLKANNKHFFKQAGKCHSLSLCLFGK</sequence>
<proteinExistence type="predicted"/>